<proteinExistence type="predicted"/>
<dbReference type="Proteomes" id="UP000061569">
    <property type="component" value="Chromosome"/>
</dbReference>
<dbReference type="KEGG" id="lez:GLE_4376"/>
<dbReference type="PANTHER" id="PTHR43798">
    <property type="entry name" value="MONOACYLGLYCEROL LIPASE"/>
    <property type="match status" value="1"/>
</dbReference>
<dbReference type="PANTHER" id="PTHR43798:SF33">
    <property type="entry name" value="HYDROLASE, PUTATIVE (AFU_ORTHOLOGUE AFUA_2G14860)-RELATED"/>
    <property type="match status" value="1"/>
</dbReference>
<evidence type="ECO:0000313" key="2">
    <source>
        <dbReference type="EMBL" id="ALN59717.1"/>
    </source>
</evidence>
<dbReference type="Pfam" id="PF12697">
    <property type="entry name" value="Abhydrolase_6"/>
    <property type="match status" value="1"/>
</dbReference>
<dbReference type="Gene3D" id="3.40.50.1820">
    <property type="entry name" value="alpha/beta hydrolase"/>
    <property type="match status" value="1"/>
</dbReference>
<sequence>MPADAGNRTGLAYHRRFIDLRRAVMGAARGHFGRTSGAILGLTLMIVAGGADAAAKPGARKPPKPAPDARLDVYAEPGERIDLGGGRKLNLRCSGQGRPTVLLEAGFGSDSLAWARSQPQIAERNRVCAYDRAGLGFSDGGPLPRDLTADVADLHALIEAADLDTPLILVGHSYGSQVVRRYDELHPKKVAALVLVDPPEQNVGEFSASYAKTEAAMAPRMLAMYRACEQGAREGRLGAARPPAELRNCLRPPNPNYSDKLNAAIRAWRSKPAFWETVITGSQDRLSLYGSAVAKSERHDGKPVIVLSAEQPYAGAPADDLKALTAAREQTHLALIGTSRYAKRVTIADSSHDIPNDQPAAPAIAVFEAMQMRKQMGR</sequence>
<evidence type="ECO:0000259" key="1">
    <source>
        <dbReference type="Pfam" id="PF12697"/>
    </source>
</evidence>
<gene>
    <name evidence="2" type="ORF">GLE_4376</name>
</gene>
<evidence type="ECO:0000313" key="3">
    <source>
        <dbReference type="Proteomes" id="UP000061569"/>
    </source>
</evidence>
<dbReference type="GO" id="GO:0016020">
    <property type="term" value="C:membrane"/>
    <property type="evidence" value="ECO:0007669"/>
    <property type="project" value="TreeGrafter"/>
</dbReference>
<reference evidence="2 3" key="1">
    <citation type="submission" date="2015-11" db="EMBL/GenBank/DDBJ databases">
        <title>Genome sequences of Lysobacter enzymogenes strain C3 and Lysobacter antibioticus ATCC 29479.</title>
        <authorList>
            <person name="Kobayashi D.Y."/>
        </authorList>
    </citation>
    <scope>NUCLEOTIDE SEQUENCE [LARGE SCALE GENOMIC DNA]</scope>
    <source>
        <strain evidence="2 3">C3</strain>
    </source>
</reference>
<dbReference type="STRING" id="69.GLE_4376"/>
<keyword evidence="2" id="KW-0378">Hydrolase</keyword>
<accession>A0A0S2DMB8</accession>
<protein>
    <submittedName>
        <fullName evidence="2">Alpha/beta hydrolase fold family protein</fullName>
    </submittedName>
</protein>
<dbReference type="InterPro" id="IPR029058">
    <property type="entry name" value="AB_hydrolase_fold"/>
</dbReference>
<feature type="domain" description="AB hydrolase-1" evidence="1">
    <location>
        <begin position="105"/>
        <end position="361"/>
    </location>
</feature>
<organism evidence="2 3">
    <name type="scientific">Lysobacter enzymogenes</name>
    <dbReference type="NCBI Taxonomy" id="69"/>
    <lineage>
        <taxon>Bacteria</taxon>
        <taxon>Pseudomonadati</taxon>
        <taxon>Pseudomonadota</taxon>
        <taxon>Gammaproteobacteria</taxon>
        <taxon>Lysobacterales</taxon>
        <taxon>Lysobacteraceae</taxon>
        <taxon>Lysobacter</taxon>
    </lineage>
</organism>
<dbReference type="InterPro" id="IPR050266">
    <property type="entry name" value="AB_hydrolase_sf"/>
</dbReference>
<dbReference type="AlphaFoldDB" id="A0A0S2DMB8"/>
<name>A0A0S2DMB8_LYSEN</name>
<dbReference type="PATRIC" id="fig|69.6.peg.4315"/>
<dbReference type="EMBL" id="CP013140">
    <property type="protein sequence ID" value="ALN59717.1"/>
    <property type="molecule type" value="Genomic_DNA"/>
</dbReference>
<dbReference type="SUPFAM" id="SSF53474">
    <property type="entry name" value="alpha/beta-Hydrolases"/>
    <property type="match status" value="1"/>
</dbReference>
<dbReference type="InterPro" id="IPR000073">
    <property type="entry name" value="AB_hydrolase_1"/>
</dbReference>
<dbReference type="GO" id="GO:0016787">
    <property type="term" value="F:hydrolase activity"/>
    <property type="evidence" value="ECO:0007669"/>
    <property type="project" value="UniProtKB-KW"/>
</dbReference>